<proteinExistence type="predicted"/>
<keyword evidence="2" id="KW-1185">Reference proteome</keyword>
<accession>A0AAV9M126</accession>
<evidence type="ECO:0000313" key="2">
    <source>
        <dbReference type="Proteomes" id="UP001311915"/>
    </source>
</evidence>
<evidence type="ECO:0000313" key="1">
    <source>
        <dbReference type="EMBL" id="KAK4731117.1"/>
    </source>
</evidence>
<dbReference type="EMBL" id="JAWPEI010000003">
    <property type="protein sequence ID" value="KAK4731117.1"/>
    <property type="molecule type" value="Genomic_DNA"/>
</dbReference>
<dbReference type="AlphaFoldDB" id="A0AAV9M126"/>
<comment type="caution">
    <text evidence="1">The sequence shown here is derived from an EMBL/GenBank/DDBJ whole genome shotgun (WGS) entry which is preliminary data.</text>
</comment>
<organism evidence="1 2">
    <name type="scientific">Solanum pinnatisectum</name>
    <name type="common">tansyleaf nightshade</name>
    <dbReference type="NCBI Taxonomy" id="50273"/>
    <lineage>
        <taxon>Eukaryota</taxon>
        <taxon>Viridiplantae</taxon>
        <taxon>Streptophyta</taxon>
        <taxon>Embryophyta</taxon>
        <taxon>Tracheophyta</taxon>
        <taxon>Spermatophyta</taxon>
        <taxon>Magnoliopsida</taxon>
        <taxon>eudicotyledons</taxon>
        <taxon>Gunneridae</taxon>
        <taxon>Pentapetalae</taxon>
        <taxon>asterids</taxon>
        <taxon>lamiids</taxon>
        <taxon>Solanales</taxon>
        <taxon>Solanaceae</taxon>
        <taxon>Solanoideae</taxon>
        <taxon>Solaneae</taxon>
        <taxon>Solanum</taxon>
    </lineage>
</organism>
<name>A0AAV9M126_9SOLN</name>
<protein>
    <submittedName>
        <fullName evidence="1">Uncharacterized protein</fullName>
    </submittedName>
</protein>
<gene>
    <name evidence="1" type="ORF">R3W88_024105</name>
</gene>
<reference evidence="1 2" key="1">
    <citation type="submission" date="2023-10" db="EMBL/GenBank/DDBJ databases">
        <title>Genome-Wide Identification Analysis in wild type Solanum Pinnatisectum Reveals Some Genes Defensing Phytophthora Infestans.</title>
        <authorList>
            <person name="Sun C."/>
        </authorList>
    </citation>
    <scope>NUCLEOTIDE SEQUENCE [LARGE SCALE GENOMIC DNA]</scope>
    <source>
        <strain evidence="1">LQN</strain>
        <tissue evidence="1">Leaf</tissue>
    </source>
</reference>
<sequence>MGSISFIIMHSGRWNEEKCYVDYTIEAIIMKEYATFKDLVDEVAKQIGIDLRYNCLKLKYKIEGSNAPLEIYNEWSVLEVIKP</sequence>
<dbReference type="Proteomes" id="UP001311915">
    <property type="component" value="Unassembled WGS sequence"/>
</dbReference>